<reference evidence="2 3" key="1">
    <citation type="submission" date="2017-08" db="EMBL/GenBank/DDBJ databases">
        <authorList>
            <person name="de Groot N.N."/>
        </authorList>
    </citation>
    <scope>NUCLEOTIDE SEQUENCE [LARGE SCALE GENOMIC DNA]</scope>
    <source>
        <strain evidence="2 3">HM2</strain>
    </source>
</reference>
<evidence type="ECO:0008006" key="4">
    <source>
        <dbReference type="Google" id="ProtNLM"/>
    </source>
</evidence>
<gene>
    <name evidence="2" type="ORF">SAMN05661053_0431</name>
</gene>
<evidence type="ECO:0000313" key="3">
    <source>
        <dbReference type="Proteomes" id="UP000255423"/>
    </source>
</evidence>
<dbReference type="AlphaFoldDB" id="A0A380RUE4"/>
<dbReference type="PROSITE" id="PS51257">
    <property type="entry name" value="PROKAR_LIPOPROTEIN"/>
    <property type="match status" value="1"/>
</dbReference>
<sequence>MKPVFYFVIATCLYALTSCTSAPYSLVKSRNQESPLDSNATVRVVYASDIPVIPQNSTYLGIAETDGSGNCPEGHPEKVLIDAARSVGANFVFIKEFTIPNEIPTMSRFFVPPCIIATADFYRVDFGGAK</sequence>
<keyword evidence="1" id="KW-0732">Signal</keyword>
<organism evidence="2 3">
    <name type="scientific">Fibrobacter succinogenes</name>
    <name type="common">Bacteroides succinogenes</name>
    <dbReference type="NCBI Taxonomy" id="833"/>
    <lineage>
        <taxon>Bacteria</taxon>
        <taxon>Pseudomonadati</taxon>
        <taxon>Fibrobacterota</taxon>
        <taxon>Fibrobacteria</taxon>
        <taxon>Fibrobacterales</taxon>
        <taxon>Fibrobacteraceae</taxon>
        <taxon>Fibrobacter</taxon>
    </lineage>
</organism>
<feature type="signal peptide" evidence="1">
    <location>
        <begin position="1"/>
        <end position="22"/>
    </location>
</feature>
<dbReference type="Proteomes" id="UP000255423">
    <property type="component" value="Unassembled WGS sequence"/>
</dbReference>
<proteinExistence type="predicted"/>
<feature type="chain" id="PRO_5017012937" description="Lipoprotein" evidence="1">
    <location>
        <begin position="23"/>
        <end position="130"/>
    </location>
</feature>
<accession>A0A380RUE4</accession>
<evidence type="ECO:0000256" key="1">
    <source>
        <dbReference type="SAM" id="SignalP"/>
    </source>
</evidence>
<name>A0A380RUE4_FIBSU</name>
<evidence type="ECO:0000313" key="2">
    <source>
        <dbReference type="EMBL" id="SUQ19203.1"/>
    </source>
</evidence>
<dbReference type="RefSeq" id="WP_109571922.1">
    <property type="nucleotide sequence ID" value="NZ_UHJL01000001.1"/>
</dbReference>
<dbReference type="EMBL" id="UHJL01000001">
    <property type="protein sequence ID" value="SUQ19203.1"/>
    <property type="molecule type" value="Genomic_DNA"/>
</dbReference>
<protein>
    <recommendedName>
        <fullName evidence="4">Lipoprotein</fullName>
    </recommendedName>
</protein>